<evidence type="ECO:0000313" key="4">
    <source>
        <dbReference type="Proteomes" id="UP000242560"/>
    </source>
</evidence>
<dbReference type="EMBL" id="FORQ01000001">
    <property type="protein sequence ID" value="SFI67462.1"/>
    <property type="molecule type" value="Genomic_DNA"/>
</dbReference>
<organism evidence="3 4">
    <name type="scientific">Kaistella treverensis</name>
    <dbReference type="NCBI Taxonomy" id="631455"/>
    <lineage>
        <taxon>Bacteria</taxon>
        <taxon>Pseudomonadati</taxon>
        <taxon>Bacteroidota</taxon>
        <taxon>Flavobacteriia</taxon>
        <taxon>Flavobacteriales</taxon>
        <taxon>Weeksellaceae</taxon>
        <taxon>Chryseobacterium group</taxon>
        <taxon>Kaistella</taxon>
    </lineage>
</organism>
<proteinExistence type="predicted"/>
<dbReference type="PIRSF" id="PIRSF038896">
    <property type="entry name" value="NAPE-PLD"/>
    <property type="match status" value="1"/>
</dbReference>
<feature type="domain" description="Metallo-beta-lactamase" evidence="2">
    <location>
        <begin position="123"/>
        <end position="317"/>
    </location>
</feature>
<dbReference type="InterPro" id="IPR001279">
    <property type="entry name" value="Metallo-B-lactamas"/>
</dbReference>
<sequence>MKVLKKIMIAVLILISVLVVSGYFILQHPKFGKAPSGKRLERIKKSPHYKNNSFDNLNFTPQLAEDTSMPKVMYRFLFGKNGNAKPQQKFNFTKSNLKNLNPNENVYVWMGHSSYFLQIDGKKILVDPVFSGNASPFSFTTKAFGGSDVYTTDDIPELDYLIISHDHWDHLDYETVTKLLPKVKQVITGLGTGEHLEYWGYKPEKIIELDWGESADLGNGFKVYAETARHFSGRTFKRNQAIWASFVFETPQRKIYLGGDSGFDDHFEKIGKKHGGFELAILELGQYNKDWRYIHMLPEEFLVAAKNLNAKHIIPVHNSKFELSLHSWKEPLEKITALNKIEKLPLITPKIGEIVHWQDDTKTYENWWEAYD</sequence>
<dbReference type="GO" id="GO:0008270">
    <property type="term" value="F:zinc ion binding"/>
    <property type="evidence" value="ECO:0007669"/>
    <property type="project" value="InterPro"/>
</dbReference>
<gene>
    <name evidence="3" type="ORF">SAMN05421638_0591</name>
</gene>
<dbReference type="PANTHER" id="PTHR15032">
    <property type="entry name" value="N-ACYL-PHOSPHATIDYLETHANOLAMINE-HYDROLYZING PHOSPHOLIPASE D"/>
    <property type="match status" value="1"/>
</dbReference>
<dbReference type="PANTHER" id="PTHR15032:SF4">
    <property type="entry name" value="N-ACYL-PHOSPHATIDYLETHANOLAMINE-HYDROLYZING PHOSPHOLIPASE D"/>
    <property type="match status" value="1"/>
</dbReference>
<accession>A0A1I3K4R1</accession>
<dbReference type="Proteomes" id="UP000242560">
    <property type="component" value="Unassembled WGS sequence"/>
</dbReference>
<dbReference type="SUPFAM" id="SSF56281">
    <property type="entry name" value="Metallo-hydrolase/oxidoreductase"/>
    <property type="match status" value="1"/>
</dbReference>
<evidence type="ECO:0000256" key="1">
    <source>
        <dbReference type="SAM" id="Phobius"/>
    </source>
</evidence>
<keyword evidence="1" id="KW-0812">Transmembrane</keyword>
<name>A0A1I3K4R1_9FLAO</name>
<evidence type="ECO:0000313" key="3">
    <source>
        <dbReference type="EMBL" id="SFI67462.1"/>
    </source>
</evidence>
<dbReference type="InterPro" id="IPR024884">
    <property type="entry name" value="NAPE-PLD"/>
</dbReference>
<dbReference type="AlphaFoldDB" id="A0A1I3K4R1"/>
<keyword evidence="1" id="KW-1133">Transmembrane helix</keyword>
<keyword evidence="1" id="KW-0472">Membrane</keyword>
<dbReference type="Pfam" id="PF12706">
    <property type="entry name" value="Lactamase_B_2"/>
    <property type="match status" value="1"/>
</dbReference>
<dbReference type="Gene3D" id="3.60.15.10">
    <property type="entry name" value="Ribonuclease Z/Hydroxyacylglutathione hydrolase-like"/>
    <property type="match status" value="1"/>
</dbReference>
<protein>
    <submittedName>
        <fullName evidence="3">L-ascorbate metabolism protein UlaG, beta-lactamase superfamily</fullName>
    </submittedName>
</protein>
<dbReference type="InterPro" id="IPR036866">
    <property type="entry name" value="RibonucZ/Hydroxyglut_hydro"/>
</dbReference>
<evidence type="ECO:0000259" key="2">
    <source>
        <dbReference type="Pfam" id="PF12706"/>
    </source>
</evidence>
<keyword evidence="4" id="KW-1185">Reference proteome</keyword>
<dbReference type="GO" id="GO:0070290">
    <property type="term" value="F:N-acylphosphatidylethanolamine-specific phospholipase D activity"/>
    <property type="evidence" value="ECO:0007669"/>
    <property type="project" value="InterPro"/>
</dbReference>
<reference evidence="4" key="1">
    <citation type="submission" date="2016-10" db="EMBL/GenBank/DDBJ databases">
        <authorList>
            <person name="Varghese N."/>
            <person name="Submissions S."/>
        </authorList>
    </citation>
    <scope>NUCLEOTIDE SEQUENCE [LARGE SCALE GENOMIC DNA]</scope>
    <source>
        <strain evidence="4">DSM 22251</strain>
    </source>
</reference>
<feature type="transmembrane region" description="Helical" evidence="1">
    <location>
        <begin position="7"/>
        <end position="26"/>
    </location>
</feature>
<dbReference type="GO" id="GO:0005737">
    <property type="term" value="C:cytoplasm"/>
    <property type="evidence" value="ECO:0007669"/>
    <property type="project" value="TreeGrafter"/>
</dbReference>